<accession>A0A7S0F3S2</accession>
<gene>
    <name evidence="6" type="ORF">PANT1444_LOCUS16359</name>
</gene>
<dbReference type="GO" id="GO:0005509">
    <property type="term" value="F:calcium ion binding"/>
    <property type="evidence" value="ECO:0007669"/>
    <property type="project" value="InterPro"/>
</dbReference>
<keyword evidence="1" id="KW-0479">Metal-binding</keyword>
<sequence length="390" mass="41219">MGCSSSKADTEEAGTAAAAGKAEPGAAAGGSGRKASEPVSPTKVEVTLDASQSTRVKELFTTWDIDASGKLELAAFTGAVTKVGPHQTKVLAQLQDMDVDHDGFVTQAEWLLWFTATAGTLNADEFNLIMEEMQSSAEEMVTLVRCTRLAAESAAEIEAPAAPPPLAGDRLEKVQALFKAWDYEGKGSIDRLKVGASSVSFGPHKSHVLKQLDDMDTDGDNLITLVEMTDFFQAISSELNDAAFIAVVGEMLELASEAATIAACLAMAVAPAVQGMEEEPEAKATLSDGRAEQLKALFDLFAKNKDGSIDVALLDQVSIKEGPNETKVLSNLKDMDADKDGKLTFDEMKAFFAAIGASLNEDEFKLIVGEMFDTVEASQLATHLAALAGS</sequence>
<dbReference type="PANTHER" id="PTHR10827">
    <property type="entry name" value="RETICULOCALBIN"/>
    <property type="match status" value="1"/>
</dbReference>
<keyword evidence="2" id="KW-0677">Repeat</keyword>
<dbReference type="PANTHER" id="PTHR10827:SF98">
    <property type="entry name" value="45 KDA CALCIUM-BINDING PROTEIN"/>
    <property type="match status" value="1"/>
</dbReference>
<name>A0A7S0F3S2_9EUKA</name>
<evidence type="ECO:0000256" key="1">
    <source>
        <dbReference type="ARBA" id="ARBA00022723"/>
    </source>
</evidence>
<dbReference type="InterPro" id="IPR011992">
    <property type="entry name" value="EF-hand-dom_pair"/>
</dbReference>
<feature type="domain" description="EF-hand" evidence="5">
    <location>
        <begin position="323"/>
        <end position="358"/>
    </location>
</feature>
<dbReference type="CDD" id="cd00051">
    <property type="entry name" value="EFh"/>
    <property type="match status" value="1"/>
</dbReference>
<feature type="compositionally biased region" description="Low complexity" evidence="4">
    <location>
        <begin position="13"/>
        <end position="26"/>
    </location>
</feature>
<dbReference type="InterPro" id="IPR018247">
    <property type="entry name" value="EF_Hand_1_Ca_BS"/>
</dbReference>
<evidence type="ECO:0000313" key="6">
    <source>
        <dbReference type="EMBL" id="CAD8501737.1"/>
    </source>
</evidence>
<evidence type="ECO:0000259" key="5">
    <source>
        <dbReference type="PROSITE" id="PS50222"/>
    </source>
</evidence>
<dbReference type="SUPFAM" id="SSF47473">
    <property type="entry name" value="EF-hand"/>
    <property type="match status" value="2"/>
</dbReference>
<feature type="domain" description="EF-hand" evidence="5">
    <location>
        <begin position="51"/>
        <end position="86"/>
    </location>
</feature>
<keyword evidence="3" id="KW-0106">Calcium</keyword>
<dbReference type="InterPro" id="IPR002048">
    <property type="entry name" value="EF_hand_dom"/>
</dbReference>
<dbReference type="SMART" id="SM00054">
    <property type="entry name" value="EFh"/>
    <property type="match status" value="5"/>
</dbReference>
<feature type="region of interest" description="Disordered" evidence="4">
    <location>
        <begin position="1"/>
        <end position="44"/>
    </location>
</feature>
<protein>
    <recommendedName>
        <fullName evidence="5">EF-hand domain-containing protein</fullName>
    </recommendedName>
</protein>
<dbReference type="Pfam" id="PF13499">
    <property type="entry name" value="EF-hand_7"/>
    <property type="match status" value="1"/>
</dbReference>
<evidence type="ECO:0000256" key="4">
    <source>
        <dbReference type="SAM" id="MobiDB-lite"/>
    </source>
</evidence>
<dbReference type="EMBL" id="HBEP01028845">
    <property type="protein sequence ID" value="CAD8501737.1"/>
    <property type="molecule type" value="Transcribed_RNA"/>
</dbReference>
<dbReference type="Gene3D" id="1.10.238.10">
    <property type="entry name" value="EF-hand"/>
    <property type="match status" value="3"/>
</dbReference>
<dbReference type="PROSITE" id="PS50222">
    <property type="entry name" value="EF_HAND_2"/>
    <property type="match status" value="3"/>
</dbReference>
<evidence type="ECO:0000256" key="2">
    <source>
        <dbReference type="ARBA" id="ARBA00022737"/>
    </source>
</evidence>
<organism evidence="6">
    <name type="scientific">Phaeocystis antarctica</name>
    <dbReference type="NCBI Taxonomy" id="33657"/>
    <lineage>
        <taxon>Eukaryota</taxon>
        <taxon>Haptista</taxon>
        <taxon>Haptophyta</taxon>
        <taxon>Prymnesiophyceae</taxon>
        <taxon>Phaeocystales</taxon>
        <taxon>Phaeocystaceae</taxon>
        <taxon>Phaeocystis</taxon>
    </lineage>
</organism>
<dbReference type="AlphaFoldDB" id="A0A7S0F3S2"/>
<proteinExistence type="predicted"/>
<reference evidence="6" key="1">
    <citation type="submission" date="2021-01" db="EMBL/GenBank/DDBJ databases">
        <authorList>
            <person name="Corre E."/>
            <person name="Pelletier E."/>
            <person name="Niang G."/>
            <person name="Scheremetjew M."/>
            <person name="Finn R."/>
            <person name="Kale V."/>
            <person name="Holt S."/>
            <person name="Cochrane G."/>
            <person name="Meng A."/>
            <person name="Brown T."/>
            <person name="Cohen L."/>
        </authorList>
    </citation>
    <scope>NUCLEOTIDE SEQUENCE</scope>
    <source>
        <strain evidence="6">CCMP1374</strain>
    </source>
</reference>
<dbReference type="Pfam" id="PF13202">
    <property type="entry name" value="EF-hand_5"/>
    <property type="match status" value="1"/>
</dbReference>
<feature type="domain" description="EF-hand" evidence="5">
    <location>
        <begin position="203"/>
        <end position="238"/>
    </location>
</feature>
<dbReference type="PROSITE" id="PS00018">
    <property type="entry name" value="EF_HAND_1"/>
    <property type="match status" value="3"/>
</dbReference>
<evidence type="ECO:0000256" key="3">
    <source>
        <dbReference type="ARBA" id="ARBA00022837"/>
    </source>
</evidence>